<evidence type="ECO:0000313" key="3">
    <source>
        <dbReference type="Proteomes" id="UP000657177"/>
    </source>
</evidence>
<organism evidence="2 3">
    <name type="scientific">Capillibacterium thermochitinicola</name>
    <dbReference type="NCBI Taxonomy" id="2699427"/>
    <lineage>
        <taxon>Bacteria</taxon>
        <taxon>Bacillati</taxon>
        <taxon>Bacillota</taxon>
        <taxon>Capillibacterium</taxon>
    </lineage>
</organism>
<gene>
    <name evidence="2" type="ORF">G5B42_05030</name>
</gene>
<comment type="caution">
    <text evidence="2">The sequence shown here is derived from an EMBL/GenBank/DDBJ whole genome shotgun (WGS) entry which is preliminary data.</text>
</comment>
<keyword evidence="3" id="KW-1185">Reference proteome</keyword>
<evidence type="ECO:0000256" key="1">
    <source>
        <dbReference type="SAM" id="Phobius"/>
    </source>
</evidence>
<sequence>MPKKRDHDEGFSPPKLVNYLGLQKLPAKERKMVLTLFLLAGIGIAFMFWGGGGRPKPEWATPELPVKGPTLLEKAEEQWSESRLEREVAAILAQIKGAGRVVVDLHLATSEEKQWLYREERQERAAAGQGNSPGELMIRREPVFQRQSGGVEAPVLCGQKAPAISGVLVVAEGATDPAVRRQLGEATAVLLGIALHRVIVLPWG</sequence>
<dbReference type="RefSeq" id="WP_181339360.1">
    <property type="nucleotide sequence ID" value="NZ_JAAKDE010000009.1"/>
</dbReference>
<keyword evidence="1" id="KW-0472">Membrane</keyword>
<reference evidence="2" key="1">
    <citation type="submission" date="2020-06" db="EMBL/GenBank/DDBJ databases">
        <title>Novel chitinolytic bacterium.</title>
        <authorList>
            <person name="Ungkulpasvich U."/>
            <person name="Kosugi A."/>
            <person name="Uke A."/>
        </authorList>
    </citation>
    <scope>NUCLEOTIDE SEQUENCE</scope>
    <source>
        <strain evidence="2">UUS1-1</strain>
    </source>
</reference>
<dbReference type="Proteomes" id="UP000657177">
    <property type="component" value="Unassembled WGS sequence"/>
</dbReference>
<protein>
    <recommendedName>
        <fullName evidence="4">Stage III sporulation protein AG</fullName>
    </recommendedName>
</protein>
<evidence type="ECO:0000313" key="2">
    <source>
        <dbReference type="EMBL" id="MBA2132905.1"/>
    </source>
</evidence>
<keyword evidence="1" id="KW-0812">Transmembrane</keyword>
<evidence type="ECO:0008006" key="4">
    <source>
        <dbReference type="Google" id="ProtNLM"/>
    </source>
</evidence>
<proteinExistence type="predicted"/>
<name>A0A8J6LI78_9FIRM</name>
<dbReference type="AlphaFoldDB" id="A0A8J6LI78"/>
<accession>A0A8J6LI78</accession>
<keyword evidence="1" id="KW-1133">Transmembrane helix</keyword>
<dbReference type="EMBL" id="JAAKDE010000009">
    <property type="protein sequence ID" value="MBA2132905.1"/>
    <property type="molecule type" value="Genomic_DNA"/>
</dbReference>
<feature type="transmembrane region" description="Helical" evidence="1">
    <location>
        <begin position="32"/>
        <end position="52"/>
    </location>
</feature>